<proteinExistence type="inferred from homology"/>
<accession>A0A150PHA8</accession>
<protein>
    <submittedName>
        <fullName evidence="3">Alcohol dehydrogenase</fullName>
    </submittedName>
</protein>
<organism evidence="3 4">
    <name type="scientific">Sorangium cellulosum</name>
    <name type="common">Polyangium cellulosum</name>
    <dbReference type="NCBI Taxonomy" id="56"/>
    <lineage>
        <taxon>Bacteria</taxon>
        <taxon>Pseudomonadati</taxon>
        <taxon>Myxococcota</taxon>
        <taxon>Polyangia</taxon>
        <taxon>Polyangiales</taxon>
        <taxon>Polyangiaceae</taxon>
        <taxon>Sorangium</taxon>
    </lineage>
</organism>
<comment type="caution">
    <text evidence="3">The sequence shown here is derived from an EMBL/GenBank/DDBJ whole genome shotgun (WGS) entry which is preliminary data.</text>
</comment>
<dbReference type="AlphaFoldDB" id="A0A150PHA8"/>
<name>A0A150PHA8_SORCE</name>
<dbReference type="PANTHER" id="PTHR43639:SF1">
    <property type="entry name" value="SHORT-CHAIN DEHYDROGENASE_REDUCTASE FAMILY PROTEIN"/>
    <property type="match status" value="1"/>
</dbReference>
<evidence type="ECO:0000313" key="3">
    <source>
        <dbReference type="EMBL" id="KYF55032.1"/>
    </source>
</evidence>
<gene>
    <name evidence="3" type="ORF">BE04_49285</name>
</gene>
<dbReference type="PRINTS" id="PR00080">
    <property type="entry name" value="SDRFAMILY"/>
</dbReference>
<dbReference type="InterPro" id="IPR002347">
    <property type="entry name" value="SDR_fam"/>
</dbReference>
<dbReference type="SUPFAM" id="SSF51735">
    <property type="entry name" value="NAD(P)-binding Rossmann-fold domains"/>
    <property type="match status" value="1"/>
</dbReference>
<comment type="similarity">
    <text evidence="1">Belongs to the short-chain dehydrogenases/reductases (SDR) family.</text>
</comment>
<dbReference type="PRINTS" id="PR00081">
    <property type="entry name" value="GDHRDH"/>
</dbReference>
<evidence type="ECO:0000313" key="4">
    <source>
        <dbReference type="Proteomes" id="UP000075604"/>
    </source>
</evidence>
<dbReference type="GO" id="GO:0016491">
    <property type="term" value="F:oxidoreductase activity"/>
    <property type="evidence" value="ECO:0007669"/>
    <property type="project" value="UniProtKB-KW"/>
</dbReference>
<dbReference type="Proteomes" id="UP000075604">
    <property type="component" value="Unassembled WGS sequence"/>
</dbReference>
<dbReference type="FunFam" id="3.40.50.720:FF:000084">
    <property type="entry name" value="Short-chain dehydrogenase reductase"/>
    <property type="match status" value="1"/>
</dbReference>
<keyword evidence="2" id="KW-0560">Oxidoreductase</keyword>
<evidence type="ECO:0000256" key="1">
    <source>
        <dbReference type="ARBA" id="ARBA00006484"/>
    </source>
</evidence>
<sequence>MTTTAPQLSRTLLDKVAYVPGGTGVLGAAIARGLGHAGAKVVVGGTDERKLRAVTDSVLATGAEAEGVAFDARSVKDIGRSVDAVCDYFGRCDILVNAVGIHREQRVLDATEESFDSVIDLNLKAAMFLGQAVARRQVQQGQGGRQVHILSVRASLALQGKGYSAYTSSKGGLAMIVRQHAVELAPHRINVNGVAPTFVQSEMAQHVLKNPEQRAKLLDRIPLGRVAEPEDVVGPTLFFCGPGSDFVTGQILYVDGGLTACQ</sequence>
<dbReference type="SMR" id="A0A150PHA8"/>
<dbReference type="Gene3D" id="3.40.50.720">
    <property type="entry name" value="NAD(P)-binding Rossmann-like Domain"/>
    <property type="match status" value="1"/>
</dbReference>
<evidence type="ECO:0000256" key="2">
    <source>
        <dbReference type="ARBA" id="ARBA00023002"/>
    </source>
</evidence>
<dbReference type="PANTHER" id="PTHR43639">
    <property type="entry name" value="OXIDOREDUCTASE, SHORT-CHAIN DEHYDROGENASE/REDUCTASE FAMILY (AFU_ORTHOLOGUE AFUA_5G02870)"/>
    <property type="match status" value="1"/>
</dbReference>
<dbReference type="Pfam" id="PF13561">
    <property type="entry name" value="adh_short_C2"/>
    <property type="match status" value="1"/>
</dbReference>
<dbReference type="EMBL" id="JELX01002546">
    <property type="protein sequence ID" value="KYF55032.1"/>
    <property type="molecule type" value="Genomic_DNA"/>
</dbReference>
<dbReference type="InterPro" id="IPR036291">
    <property type="entry name" value="NAD(P)-bd_dom_sf"/>
</dbReference>
<reference evidence="3 4" key="1">
    <citation type="submission" date="2014-02" db="EMBL/GenBank/DDBJ databases">
        <title>The small core and large imbalanced accessory genome model reveals a collaborative survival strategy of Sorangium cellulosum strains in nature.</title>
        <authorList>
            <person name="Han K."/>
            <person name="Peng R."/>
            <person name="Blom J."/>
            <person name="Li Y.-Z."/>
        </authorList>
    </citation>
    <scope>NUCLEOTIDE SEQUENCE [LARGE SCALE GENOMIC DNA]</scope>
    <source>
        <strain evidence="3 4">So0157-18</strain>
    </source>
</reference>